<reference key="2">
    <citation type="submission" date="2011-11" db="EMBL/GenBank/DDBJ databases">
        <authorList>
            <person name="Shin S.H."/>
            <person name="Kim S."/>
            <person name="Kim J.Y."/>
        </authorList>
    </citation>
    <scope>NUCLEOTIDE SEQUENCE</scope>
    <source>
        <strain>HPL-003</strain>
    </source>
</reference>
<reference evidence="1 2" key="3">
    <citation type="journal article" date="2012" name="J. Bacteriol.">
        <title>Genome Sequence of Paenibacillus terrae HPL-003, a Xylanase-Producing Bacterium Isolated from Soil Found in Forest Residue.</title>
        <authorList>
            <person name="Shin S.H."/>
            <person name="Kim S."/>
            <person name="Kim J.Y."/>
            <person name="Song H.Y."/>
            <person name="Cho S.J."/>
            <person name="Kim D.R."/>
            <person name="Lee K.I."/>
            <person name="Lim H.K."/>
            <person name="Park N.J."/>
            <person name="Hwang I.T."/>
            <person name="Yang K.S."/>
        </authorList>
    </citation>
    <scope>NUCLEOTIDE SEQUENCE [LARGE SCALE GENOMIC DNA]</scope>
    <source>
        <strain evidence="1 2">HPL-003</strain>
    </source>
</reference>
<accession>G7VQS3</accession>
<dbReference type="KEGG" id="pta:HPL003_25935"/>
<evidence type="ECO:0000313" key="2">
    <source>
        <dbReference type="Proteomes" id="UP000005876"/>
    </source>
</evidence>
<sequence length="46" mass="5678">MPNFFEGYWISSIKGSLFRHNDLFFLLYKVFIPKQKNLPDLWQVWL</sequence>
<dbReference type="Proteomes" id="UP000005876">
    <property type="component" value="Chromosome"/>
</dbReference>
<dbReference type="AlphaFoldDB" id="G7VQS3"/>
<gene>
    <name evidence="1" type="ordered locus">HPL003_25935</name>
</gene>
<organism evidence="1 2">
    <name type="scientific">Paenibacillus terrae (strain HPL-003)</name>
    <dbReference type="NCBI Taxonomy" id="985665"/>
    <lineage>
        <taxon>Bacteria</taxon>
        <taxon>Bacillati</taxon>
        <taxon>Bacillota</taxon>
        <taxon>Bacilli</taxon>
        <taxon>Bacillales</taxon>
        <taxon>Paenibacillaceae</taxon>
        <taxon>Paenibacillus</taxon>
    </lineage>
</organism>
<evidence type="ECO:0000313" key="1">
    <source>
        <dbReference type="EMBL" id="AET61903.1"/>
    </source>
</evidence>
<proteinExistence type="predicted"/>
<reference evidence="2" key="1">
    <citation type="submission" date="2011-11" db="EMBL/GenBank/DDBJ databases">
        <title>Complete sequence of Paenibacillus terrae HPL-003.</title>
        <authorList>
            <person name="Shin S.H."/>
            <person name="Kim S."/>
            <person name="Kim J.Y."/>
        </authorList>
    </citation>
    <scope>NUCLEOTIDE SEQUENCE [LARGE SCALE GENOMIC DNA]</scope>
    <source>
        <strain evidence="2">HPL-003</strain>
    </source>
</reference>
<dbReference type="EMBL" id="CP003107">
    <property type="protein sequence ID" value="AET61903.1"/>
    <property type="molecule type" value="Genomic_DNA"/>
</dbReference>
<protein>
    <submittedName>
        <fullName evidence="1">Uncharacterized protein</fullName>
    </submittedName>
</protein>
<name>G7VQS3_PAETH</name>
<dbReference type="STRING" id="985665.HPL003_25935"/>
<dbReference type="HOGENOM" id="CLU_3186727_0_0_9"/>